<sequence>MKRKTYSCGLEAALDVVGGKWKVLILWALHDERRRFGDLRRTVSGISEKMLIQNLKEMEADGIVIRHDFREIPPRVEYALTSFGISLSAALSPLCEWGQLHMARIGAVKEEEEEARGRIEA</sequence>
<dbReference type="PANTHER" id="PTHR33204:SF29">
    <property type="entry name" value="TRANSCRIPTIONAL REGULATOR"/>
    <property type="match status" value="1"/>
</dbReference>
<keyword evidence="2" id="KW-0238">DNA-binding</keyword>
<evidence type="ECO:0000259" key="4">
    <source>
        <dbReference type="PROSITE" id="PS51118"/>
    </source>
</evidence>
<organism evidence="5 6">
    <name type="scientific">Telmatospirillum siberiense</name>
    <dbReference type="NCBI Taxonomy" id="382514"/>
    <lineage>
        <taxon>Bacteria</taxon>
        <taxon>Pseudomonadati</taxon>
        <taxon>Pseudomonadota</taxon>
        <taxon>Alphaproteobacteria</taxon>
        <taxon>Rhodospirillales</taxon>
        <taxon>Rhodospirillaceae</taxon>
        <taxon>Telmatospirillum</taxon>
    </lineage>
</organism>
<dbReference type="AlphaFoldDB" id="A0A2N3PT88"/>
<evidence type="ECO:0000256" key="3">
    <source>
        <dbReference type="ARBA" id="ARBA00023163"/>
    </source>
</evidence>
<dbReference type="RefSeq" id="WP_101251663.1">
    <property type="nucleotide sequence ID" value="NZ_PIUM01000019.1"/>
</dbReference>
<dbReference type="InterPro" id="IPR036388">
    <property type="entry name" value="WH-like_DNA-bd_sf"/>
</dbReference>
<keyword evidence="3" id="KW-0804">Transcription</keyword>
<gene>
    <name evidence="5" type="ORF">CWS72_15915</name>
</gene>
<evidence type="ECO:0000256" key="1">
    <source>
        <dbReference type="ARBA" id="ARBA00023015"/>
    </source>
</evidence>
<accession>A0A2N3PT88</accession>
<dbReference type="SUPFAM" id="SSF46785">
    <property type="entry name" value="Winged helix' DNA-binding domain"/>
    <property type="match status" value="1"/>
</dbReference>
<evidence type="ECO:0000313" key="6">
    <source>
        <dbReference type="Proteomes" id="UP000233293"/>
    </source>
</evidence>
<proteinExistence type="predicted"/>
<dbReference type="PROSITE" id="PS51118">
    <property type="entry name" value="HTH_HXLR"/>
    <property type="match status" value="1"/>
</dbReference>
<reference evidence="6" key="1">
    <citation type="submission" date="2017-12" db="EMBL/GenBank/DDBJ databases">
        <title>Draft genome sequence of Telmatospirillum siberiense 26-4b1T, an acidotolerant peatland alphaproteobacterium potentially involved in sulfur cycling.</title>
        <authorList>
            <person name="Hausmann B."/>
            <person name="Pjevac P."/>
            <person name="Schreck K."/>
            <person name="Herbold C.W."/>
            <person name="Daims H."/>
            <person name="Wagner M."/>
            <person name="Pester M."/>
            <person name="Loy A."/>
        </authorList>
    </citation>
    <scope>NUCLEOTIDE SEQUENCE [LARGE SCALE GENOMIC DNA]</scope>
    <source>
        <strain evidence="6">26-4b1</strain>
    </source>
</reference>
<comment type="caution">
    <text evidence="5">The sequence shown here is derived from an EMBL/GenBank/DDBJ whole genome shotgun (WGS) entry which is preliminary data.</text>
</comment>
<dbReference type="Pfam" id="PF01638">
    <property type="entry name" value="HxlR"/>
    <property type="match status" value="1"/>
</dbReference>
<evidence type="ECO:0000256" key="2">
    <source>
        <dbReference type="ARBA" id="ARBA00023125"/>
    </source>
</evidence>
<evidence type="ECO:0000313" key="5">
    <source>
        <dbReference type="EMBL" id="PKU23602.1"/>
    </source>
</evidence>
<keyword evidence="1" id="KW-0805">Transcription regulation</keyword>
<dbReference type="InterPro" id="IPR002577">
    <property type="entry name" value="HTH_HxlR"/>
</dbReference>
<dbReference type="InterPro" id="IPR036390">
    <property type="entry name" value="WH_DNA-bd_sf"/>
</dbReference>
<dbReference type="EMBL" id="PIUM01000019">
    <property type="protein sequence ID" value="PKU23602.1"/>
    <property type="molecule type" value="Genomic_DNA"/>
</dbReference>
<feature type="domain" description="HTH hxlR-type" evidence="4">
    <location>
        <begin position="8"/>
        <end position="106"/>
    </location>
</feature>
<dbReference type="PANTHER" id="PTHR33204">
    <property type="entry name" value="TRANSCRIPTIONAL REGULATOR, MARR FAMILY"/>
    <property type="match status" value="1"/>
</dbReference>
<keyword evidence="6" id="KW-1185">Reference proteome</keyword>
<dbReference type="Proteomes" id="UP000233293">
    <property type="component" value="Unassembled WGS sequence"/>
</dbReference>
<protein>
    <submittedName>
        <fullName evidence="5">Transcriptional regulator</fullName>
    </submittedName>
</protein>
<dbReference type="GO" id="GO:0003677">
    <property type="term" value="F:DNA binding"/>
    <property type="evidence" value="ECO:0007669"/>
    <property type="project" value="UniProtKB-KW"/>
</dbReference>
<dbReference type="OrthoDB" id="9800350at2"/>
<dbReference type="Gene3D" id="1.10.10.10">
    <property type="entry name" value="Winged helix-like DNA-binding domain superfamily/Winged helix DNA-binding domain"/>
    <property type="match status" value="1"/>
</dbReference>
<name>A0A2N3PT88_9PROT</name>